<dbReference type="InterPro" id="IPR036249">
    <property type="entry name" value="Thioredoxin-like_sf"/>
</dbReference>
<dbReference type="PANTHER" id="PTHR46990">
    <property type="entry name" value="GLUTAREDOXIN DOMAIN-CONTAINING CYSTEINE-RICH PROTEIN 1"/>
    <property type="match status" value="1"/>
</dbReference>
<feature type="compositionally biased region" description="Low complexity" evidence="1">
    <location>
        <begin position="56"/>
        <end position="74"/>
    </location>
</feature>
<organism evidence="3">
    <name type="scientific">Rhipicephalus appendiculatus</name>
    <name type="common">Brown ear tick</name>
    <dbReference type="NCBI Taxonomy" id="34631"/>
    <lineage>
        <taxon>Eukaryota</taxon>
        <taxon>Metazoa</taxon>
        <taxon>Ecdysozoa</taxon>
        <taxon>Arthropoda</taxon>
        <taxon>Chelicerata</taxon>
        <taxon>Arachnida</taxon>
        <taxon>Acari</taxon>
        <taxon>Parasitiformes</taxon>
        <taxon>Ixodida</taxon>
        <taxon>Ixodoidea</taxon>
        <taxon>Ixodidae</taxon>
        <taxon>Rhipicephalinae</taxon>
        <taxon>Rhipicephalus</taxon>
        <taxon>Rhipicephalus</taxon>
    </lineage>
</organism>
<dbReference type="PANTHER" id="PTHR46990:SF1">
    <property type="entry name" value="GLUTAREDOXIN DOMAIN-CONTAINING CYSTEINE-RICH PROTEIN 1"/>
    <property type="match status" value="1"/>
</dbReference>
<dbReference type="SUPFAM" id="SSF52833">
    <property type="entry name" value="Thioredoxin-like"/>
    <property type="match status" value="1"/>
</dbReference>
<name>A0A131YEN0_RHIAP</name>
<evidence type="ECO:0000313" key="3">
    <source>
        <dbReference type="EMBL" id="JAP77784.1"/>
    </source>
</evidence>
<sequence length="328" mass="35378">MQHGGPVMAAPASPVSVMVNGSPVALKTTTTTTELSVSPTPTSPVPHVVRVSVVPASTAVSPQSPAPATAATTTEADERSSSGASSGTGSDDEAPYDSDSGAEMKFHLRELEDTPSSSPDGSGVSCGRPLDVEKAILSRQGTVRGVRNLVRASIKCIADCQEGKRNYVREEEGRVVLYTTSMGVIRQTWEQCRRVRNTLQTLLVRFEERDVFMNRTHQKELMDRTGLRHVVVPQLFVEGHHLGGAETVERLNETGQLRQMLKPYKKSTVGGTCAMCGGYQYLPCPVCGGSKKSAQHRHRFSSSVIFLRCLNCDEGGLVRCQLCINGDS</sequence>
<dbReference type="Gene3D" id="3.40.30.10">
    <property type="entry name" value="Glutaredoxin"/>
    <property type="match status" value="1"/>
</dbReference>
<dbReference type="InterPro" id="IPR042797">
    <property type="entry name" value="GRXCR1"/>
</dbReference>
<dbReference type="PROSITE" id="PS51354">
    <property type="entry name" value="GLUTAREDOXIN_2"/>
    <property type="match status" value="1"/>
</dbReference>
<accession>A0A131YEN0</accession>
<evidence type="ECO:0000256" key="1">
    <source>
        <dbReference type="SAM" id="MobiDB-lite"/>
    </source>
</evidence>
<evidence type="ECO:0000259" key="2">
    <source>
        <dbReference type="Pfam" id="PF00462"/>
    </source>
</evidence>
<dbReference type="EMBL" id="GEDV01010773">
    <property type="protein sequence ID" value="JAP77784.1"/>
    <property type="molecule type" value="Transcribed_RNA"/>
</dbReference>
<proteinExistence type="predicted"/>
<dbReference type="InterPro" id="IPR002109">
    <property type="entry name" value="Glutaredoxin"/>
</dbReference>
<feature type="region of interest" description="Disordered" evidence="1">
    <location>
        <begin position="56"/>
        <end position="100"/>
    </location>
</feature>
<reference evidence="3" key="1">
    <citation type="journal article" date="2016" name="Ticks Tick Borne Dis.">
        <title>De novo assembly and annotation of the salivary gland transcriptome of Rhipicephalus appendiculatus male and female ticks during blood feeding.</title>
        <authorList>
            <person name="de Castro M.H."/>
            <person name="de Klerk D."/>
            <person name="Pienaar R."/>
            <person name="Latif A.A."/>
            <person name="Rees D.J."/>
            <person name="Mans B.J."/>
        </authorList>
    </citation>
    <scope>NUCLEOTIDE SEQUENCE</scope>
    <source>
        <tissue evidence="3">Salivary glands</tissue>
    </source>
</reference>
<dbReference type="AlphaFoldDB" id="A0A131YEN0"/>
<dbReference type="Pfam" id="PF23733">
    <property type="entry name" value="GRXCR1-2_C"/>
    <property type="match status" value="1"/>
</dbReference>
<dbReference type="CDD" id="cd03031">
    <property type="entry name" value="GRX_GRX_like"/>
    <property type="match status" value="1"/>
</dbReference>
<protein>
    <submittedName>
        <fullName evidence="3">Glutaredoxin domain-containing cysteine-rich protein 1</fullName>
    </submittedName>
</protein>
<dbReference type="GO" id="GO:0007605">
    <property type="term" value="P:sensory perception of sound"/>
    <property type="evidence" value="ECO:0007669"/>
    <property type="project" value="InterPro"/>
</dbReference>
<dbReference type="Pfam" id="PF00462">
    <property type="entry name" value="Glutaredoxin"/>
    <property type="match status" value="1"/>
</dbReference>
<feature type="domain" description="Glutaredoxin" evidence="2">
    <location>
        <begin position="175"/>
        <end position="241"/>
    </location>
</feature>